<evidence type="ECO:0000256" key="1">
    <source>
        <dbReference type="SAM" id="MobiDB-lite"/>
    </source>
</evidence>
<gene>
    <name evidence="2" type="ORF">FKW77_003431</name>
</gene>
<keyword evidence="3" id="KW-1185">Reference proteome</keyword>
<evidence type="ECO:0008006" key="4">
    <source>
        <dbReference type="Google" id="ProtNLM"/>
    </source>
</evidence>
<dbReference type="Pfam" id="PF04749">
    <property type="entry name" value="PLAC8"/>
    <property type="match status" value="1"/>
</dbReference>
<feature type="region of interest" description="Disordered" evidence="1">
    <location>
        <begin position="1"/>
        <end position="21"/>
    </location>
</feature>
<name>A0A517L8Z3_9PEZI</name>
<dbReference type="PANTHER" id="PTHR15907">
    <property type="entry name" value="DUF614 FAMILY PROTEIN-RELATED"/>
    <property type="match status" value="1"/>
</dbReference>
<dbReference type="STRING" id="50376.A0A517L8Z3"/>
<evidence type="ECO:0000313" key="2">
    <source>
        <dbReference type="EMBL" id="QDS72097.1"/>
    </source>
</evidence>
<dbReference type="EMBL" id="CP042191">
    <property type="protein sequence ID" value="QDS72097.1"/>
    <property type="molecule type" value="Genomic_DNA"/>
</dbReference>
<organism evidence="2 3">
    <name type="scientific">Venturia effusa</name>
    <dbReference type="NCBI Taxonomy" id="50376"/>
    <lineage>
        <taxon>Eukaryota</taxon>
        <taxon>Fungi</taxon>
        <taxon>Dikarya</taxon>
        <taxon>Ascomycota</taxon>
        <taxon>Pezizomycotina</taxon>
        <taxon>Dothideomycetes</taxon>
        <taxon>Pleosporomycetidae</taxon>
        <taxon>Venturiales</taxon>
        <taxon>Venturiaceae</taxon>
        <taxon>Venturia</taxon>
    </lineage>
</organism>
<dbReference type="Proteomes" id="UP000316270">
    <property type="component" value="Chromosome 7"/>
</dbReference>
<reference evidence="2 3" key="1">
    <citation type="submission" date="2019-07" db="EMBL/GenBank/DDBJ databases">
        <title>Finished genome of Venturia effusa.</title>
        <authorList>
            <person name="Young C.A."/>
            <person name="Cox M.P."/>
            <person name="Ganley A.R.D."/>
            <person name="David W.J."/>
        </authorList>
    </citation>
    <scope>NUCLEOTIDE SEQUENCE [LARGE SCALE GENOMIC DNA]</scope>
    <source>
        <strain evidence="3">albino</strain>
    </source>
</reference>
<dbReference type="NCBIfam" id="TIGR01571">
    <property type="entry name" value="A_thal_Cys_rich"/>
    <property type="match status" value="1"/>
</dbReference>
<feature type="compositionally biased region" description="Polar residues" evidence="1">
    <location>
        <begin position="1"/>
        <end position="10"/>
    </location>
</feature>
<dbReference type="AlphaFoldDB" id="A0A517L8Z3"/>
<sequence length="181" mass="19653">MDAKQQQQQPVAGAKPGPIDQKDIADWTERFNAALADTSQITAPGPTSARPWISSFFGCFSPIDLCCMTYCLPCVTFGKTHHRTRKNGNMDGYEPINTSCLLLCGSACVGLHFIPMALQSADIRKKYGLQGSCLEDIAKACCCALCTLVQAEKETKIREAENKGVDGQYSQAETMSYAPKA</sequence>
<dbReference type="OrthoDB" id="1045822at2759"/>
<protein>
    <recommendedName>
        <fullName evidence="4">PLAC8-domain-containing protein</fullName>
    </recommendedName>
</protein>
<evidence type="ECO:0000313" key="3">
    <source>
        <dbReference type="Proteomes" id="UP000316270"/>
    </source>
</evidence>
<dbReference type="InterPro" id="IPR006461">
    <property type="entry name" value="PLAC_motif_containing"/>
</dbReference>
<accession>A0A517L8Z3</accession>
<proteinExistence type="predicted"/>